<dbReference type="GO" id="GO:0008270">
    <property type="term" value="F:zinc ion binding"/>
    <property type="evidence" value="ECO:0007669"/>
    <property type="project" value="UniProtKB-KW"/>
</dbReference>
<keyword evidence="4" id="KW-0677">Repeat</keyword>
<accession>A0A3P8BRH9</accession>
<keyword evidence="9" id="KW-0804">Transcription</keyword>
<reference evidence="14 15" key="1">
    <citation type="submission" date="2018-11" db="EMBL/GenBank/DDBJ databases">
        <authorList>
            <consortium name="Pathogen Informatics"/>
        </authorList>
    </citation>
    <scope>NUCLEOTIDE SEQUENCE [LARGE SCALE GENOMIC DNA]</scope>
</reference>
<dbReference type="Gene3D" id="3.30.160.60">
    <property type="entry name" value="Classic Zinc Finger"/>
    <property type="match status" value="2"/>
</dbReference>
<feature type="domain" description="C2H2-type" evidence="13">
    <location>
        <begin position="378"/>
        <end position="409"/>
    </location>
</feature>
<dbReference type="SUPFAM" id="SSF57667">
    <property type="entry name" value="beta-beta-alpha zinc fingers"/>
    <property type="match status" value="2"/>
</dbReference>
<dbReference type="Pfam" id="PF23611">
    <property type="entry name" value="zf-C2H2_16"/>
    <property type="match status" value="1"/>
</dbReference>
<dbReference type="FunFam" id="3.30.160.60:FF:000046">
    <property type="entry name" value="Putative B-cell lymphoma/leukemia 11A"/>
    <property type="match status" value="1"/>
</dbReference>
<dbReference type="GO" id="GO:0003700">
    <property type="term" value="F:DNA-binding transcription factor activity"/>
    <property type="evidence" value="ECO:0007669"/>
    <property type="project" value="TreeGrafter"/>
</dbReference>
<evidence type="ECO:0000256" key="12">
    <source>
        <dbReference type="SAM" id="MobiDB-lite"/>
    </source>
</evidence>
<dbReference type="InterPro" id="IPR036236">
    <property type="entry name" value="Znf_C2H2_sf"/>
</dbReference>
<dbReference type="InterPro" id="IPR013087">
    <property type="entry name" value="Znf_C2H2_type"/>
</dbReference>
<dbReference type="SMART" id="SM00355">
    <property type="entry name" value="ZnF_C2H2"/>
    <property type="match status" value="4"/>
</dbReference>
<dbReference type="InterPro" id="IPR051497">
    <property type="entry name" value="Dev/Hematopoietic_TF"/>
</dbReference>
<reference evidence="16" key="2">
    <citation type="submission" date="2019-09" db="UniProtKB">
        <authorList>
            <consortium name="WormBaseParasite"/>
        </authorList>
    </citation>
    <scope>IDENTIFICATION</scope>
</reference>
<dbReference type="AlphaFoldDB" id="A0A3P8BRH9"/>
<evidence type="ECO:0000256" key="4">
    <source>
        <dbReference type="ARBA" id="ARBA00022737"/>
    </source>
</evidence>
<feature type="domain" description="C2H2-type" evidence="13">
    <location>
        <begin position="348"/>
        <end position="375"/>
    </location>
</feature>
<protein>
    <submittedName>
        <fullName evidence="16">B-cell lymphoma/leukemia 11A</fullName>
    </submittedName>
</protein>
<name>A0A3P8BRH9_HELPZ</name>
<gene>
    <name evidence="14" type="ORF">HPBE_LOCUS8051</name>
</gene>
<evidence type="ECO:0000256" key="9">
    <source>
        <dbReference type="ARBA" id="ARBA00023163"/>
    </source>
</evidence>
<keyword evidence="2" id="KW-1017">Isopeptide bond</keyword>
<dbReference type="PROSITE" id="PS00028">
    <property type="entry name" value="ZINC_FINGER_C2H2_1"/>
    <property type="match status" value="2"/>
</dbReference>
<dbReference type="Proteomes" id="UP000050761">
    <property type="component" value="Unassembled WGS sequence"/>
</dbReference>
<dbReference type="GO" id="GO:0000978">
    <property type="term" value="F:RNA polymerase II cis-regulatory region sequence-specific DNA binding"/>
    <property type="evidence" value="ECO:0007669"/>
    <property type="project" value="TreeGrafter"/>
</dbReference>
<proteinExistence type="predicted"/>
<keyword evidence="5 11" id="KW-0863">Zinc-finger</keyword>
<sequence>MNLEPNCASSKSDGQDPALHIRTSQSLIQTSDSPMSRGGSSPQDRYDLLLCGDCHAQFPIAHFSTFIEHKVRPLTCSEGCLQLRRQVDRPSRRRNYSHGMTRCVRSSSANPLMLDYHMGNMDVTTDTDDLDSLTRSVTCHSCKQRHSDIWDLLKHCYSAHGLRICQEDLPDEGDVSCTSNSSPVTSAESTIMLSSVYRDDKNGTPSMKSAFSLNAFCSERLKEIAEKAGEQENKPEVAPSGNSFSFTSNLFVFLFSDEPSAFTPNPARPASAVRRRLSPEDSAPPKKNPRTEDESEQLIVVDDGELAEPAARRQMNVKKERCTYCSKVFTNRSNLIVHLRSHTGEKPYQCKLCPYACAQSSKLTRHMRTHGQQGKETYRCYICQMPFSVHSTLEKHMRKCVVNNSQNRPRPTPSALADATSLLALSNPPQPPPSSVSQSNQIVLNWLQVCA</sequence>
<dbReference type="Pfam" id="PF25491">
    <property type="entry name" value="CCHC_BCL-11A"/>
    <property type="match status" value="1"/>
</dbReference>
<dbReference type="InterPro" id="IPR057448">
    <property type="entry name" value="BCL-11A_Znf_CCHC"/>
</dbReference>
<comment type="subcellular location">
    <subcellularLocation>
        <location evidence="1">Nucleus</location>
    </subcellularLocation>
</comment>
<keyword evidence="15" id="KW-1185">Reference proteome</keyword>
<dbReference type="OrthoDB" id="10046198at2759"/>
<evidence type="ECO:0000256" key="8">
    <source>
        <dbReference type="ARBA" id="ARBA00023015"/>
    </source>
</evidence>
<dbReference type="EMBL" id="UZAH01026042">
    <property type="protein sequence ID" value="VDO74682.1"/>
    <property type="molecule type" value="Genomic_DNA"/>
</dbReference>
<evidence type="ECO:0000256" key="3">
    <source>
        <dbReference type="ARBA" id="ARBA00022723"/>
    </source>
</evidence>
<dbReference type="GO" id="GO:0005634">
    <property type="term" value="C:nucleus"/>
    <property type="evidence" value="ECO:0007669"/>
    <property type="project" value="UniProtKB-SubCell"/>
</dbReference>
<dbReference type="PROSITE" id="PS50157">
    <property type="entry name" value="ZINC_FINGER_C2H2_2"/>
    <property type="match status" value="3"/>
</dbReference>
<keyword evidence="6" id="KW-0862">Zinc</keyword>
<feature type="domain" description="C2H2-type" evidence="13">
    <location>
        <begin position="320"/>
        <end position="347"/>
    </location>
</feature>
<evidence type="ECO:0000313" key="16">
    <source>
        <dbReference type="WBParaSite" id="HPBE_0000805001-mRNA-1"/>
    </source>
</evidence>
<evidence type="ECO:0000256" key="10">
    <source>
        <dbReference type="ARBA" id="ARBA00023242"/>
    </source>
</evidence>
<evidence type="ECO:0000256" key="1">
    <source>
        <dbReference type="ARBA" id="ARBA00004123"/>
    </source>
</evidence>
<dbReference type="WBParaSite" id="HPBE_0000805001-mRNA-1">
    <property type="protein sequence ID" value="HPBE_0000805001-mRNA-1"/>
    <property type="gene ID" value="HPBE_0000805001"/>
</dbReference>
<feature type="region of interest" description="Disordered" evidence="12">
    <location>
        <begin position="264"/>
        <end position="297"/>
    </location>
</feature>
<keyword evidence="8" id="KW-0805">Transcription regulation</keyword>
<dbReference type="PANTHER" id="PTHR45993:SF6">
    <property type="entry name" value="C2H2-TYPE DOMAIN-CONTAINING PROTEIN"/>
    <property type="match status" value="1"/>
</dbReference>
<dbReference type="InterPro" id="IPR056438">
    <property type="entry name" value="Znf-C2H2_CTCF"/>
</dbReference>
<evidence type="ECO:0000256" key="11">
    <source>
        <dbReference type="PROSITE-ProRule" id="PRU00042"/>
    </source>
</evidence>
<evidence type="ECO:0000256" key="5">
    <source>
        <dbReference type="ARBA" id="ARBA00022771"/>
    </source>
</evidence>
<organism evidence="14">
    <name type="scientific">Heligmosomoides polygyrus</name>
    <name type="common">Parasitic roundworm</name>
    <dbReference type="NCBI Taxonomy" id="6339"/>
    <lineage>
        <taxon>Eukaryota</taxon>
        <taxon>Metazoa</taxon>
        <taxon>Ecdysozoa</taxon>
        <taxon>Nematoda</taxon>
        <taxon>Chromadorea</taxon>
        <taxon>Rhabditida</taxon>
        <taxon>Rhabditina</taxon>
        <taxon>Rhabditomorpha</taxon>
        <taxon>Strongyloidea</taxon>
        <taxon>Heligmosomidae</taxon>
        <taxon>Heligmosomoides</taxon>
    </lineage>
</organism>
<dbReference type="PANTHER" id="PTHR45993">
    <property type="entry name" value="B-CELL LYMPHOMA/LEUKEMIA 11"/>
    <property type="match status" value="1"/>
</dbReference>
<dbReference type="GO" id="GO:0006357">
    <property type="term" value="P:regulation of transcription by RNA polymerase II"/>
    <property type="evidence" value="ECO:0007669"/>
    <property type="project" value="TreeGrafter"/>
</dbReference>
<dbReference type="Pfam" id="PF00096">
    <property type="entry name" value="zf-C2H2"/>
    <property type="match status" value="2"/>
</dbReference>
<evidence type="ECO:0000256" key="2">
    <source>
        <dbReference type="ARBA" id="ARBA00022499"/>
    </source>
</evidence>
<dbReference type="FunFam" id="3.30.160.60:FF:001498">
    <property type="entry name" value="Zinc finger protein 404"/>
    <property type="match status" value="1"/>
</dbReference>
<evidence type="ECO:0000256" key="7">
    <source>
        <dbReference type="ARBA" id="ARBA00022843"/>
    </source>
</evidence>
<keyword evidence="10" id="KW-0539">Nucleus</keyword>
<evidence type="ECO:0000313" key="14">
    <source>
        <dbReference type="EMBL" id="VDO74682.1"/>
    </source>
</evidence>
<evidence type="ECO:0000256" key="6">
    <source>
        <dbReference type="ARBA" id="ARBA00022833"/>
    </source>
</evidence>
<keyword evidence="7" id="KW-0832">Ubl conjugation</keyword>
<keyword evidence="3" id="KW-0479">Metal-binding</keyword>
<evidence type="ECO:0000313" key="15">
    <source>
        <dbReference type="Proteomes" id="UP000050761"/>
    </source>
</evidence>
<evidence type="ECO:0000259" key="13">
    <source>
        <dbReference type="PROSITE" id="PS50157"/>
    </source>
</evidence>